<dbReference type="EMBL" id="MFEO01000003">
    <property type="protein sequence ID" value="OGE91197.1"/>
    <property type="molecule type" value="Genomic_DNA"/>
</dbReference>
<proteinExistence type="inferred from homology"/>
<dbReference type="GO" id="GO:0009052">
    <property type="term" value="P:pentose-phosphate shunt, non-oxidative branch"/>
    <property type="evidence" value="ECO:0007669"/>
    <property type="project" value="TreeGrafter"/>
</dbReference>
<dbReference type="InterPro" id="IPR036569">
    <property type="entry name" value="RpiB_LacA_LacB_sf"/>
</dbReference>
<name>A0A1F5PMV3_9BACT</name>
<dbReference type="AlphaFoldDB" id="A0A1F5PMV3"/>
<evidence type="ECO:0000313" key="3">
    <source>
        <dbReference type="Proteomes" id="UP000178377"/>
    </source>
</evidence>
<dbReference type="Gene3D" id="3.40.1400.10">
    <property type="entry name" value="Sugar-phosphate isomerase, RpiB/LacA/LacB"/>
    <property type="match status" value="1"/>
</dbReference>
<dbReference type="GO" id="GO:0004751">
    <property type="term" value="F:ribose-5-phosphate isomerase activity"/>
    <property type="evidence" value="ECO:0007669"/>
    <property type="project" value="TreeGrafter"/>
</dbReference>
<dbReference type="Pfam" id="PF02502">
    <property type="entry name" value="LacAB_rpiB"/>
    <property type="match status" value="1"/>
</dbReference>
<organism evidence="2 3">
    <name type="scientific">Candidatus Doudnabacteria bacterium RIFCSPHIGHO2_01_FULL_50_11</name>
    <dbReference type="NCBI Taxonomy" id="1817828"/>
    <lineage>
        <taxon>Bacteria</taxon>
        <taxon>Candidatus Doudnaibacteriota</taxon>
    </lineage>
</organism>
<dbReference type="PANTHER" id="PTHR30345:SF0">
    <property type="entry name" value="DNA DAMAGE-REPAIR_TOLERATION PROTEIN DRT102"/>
    <property type="match status" value="1"/>
</dbReference>
<evidence type="ECO:0008006" key="4">
    <source>
        <dbReference type="Google" id="ProtNLM"/>
    </source>
</evidence>
<dbReference type="Proteomes" id="UP000178377">
    <property type="component" value="Unassembled WGS sequence"/>
</dbReference>
<protein>
    <recommendedName>
        <fullName evidence="4">Ribose-5-phosphate isomerase</fullName>
    </recommendedName>
</protein>
<reference evidence="2 3" key="1">
    <citation type="journal article" date="2016" name="Nat. Commun.">
        <title>Thousands of microbial genomes shed light on interconnected biogeochemical processes in an aquifer system.</title>
        <authorList>
            <person name="Anantharaman K."/>
            <person name="Brown C.T."/>
            <person name="Hug L.A."/>
            <person name="Sharon I."/>
            <person name="Castelle C.J."/>
            <person name="Probst A.J."/>
            <person name="Thomas B.C."/>
            <person name="Singh A."/>
            <person name="Wilkins M.J."/>
            <person name="Karaoz U."/>
            <person name="Brodie E.L."/>
            <person name="Williams K.H."/>
            <person name="Hubbard S.S."/>
            <person name="Banfield J.F."/>
        </authorList>
    </citation>
    <scope>NUCLEOTIDE SEQUENCE [LARGE SCALE GENOMIC DNA]</scope>
</reference>
<dbReference type="PANTHER" id="PTHR30345">
    <property type="entry name" value="RIBOSE-5-PHOSPHATE ISOMERASE B"/>
    <property type="match status" value="1"/>
</dbReference>
<dbReference type="NCBIfam" id="TIGR00689">
    <property type="entry name" value="rpiB_lacA_lacB"/>
    <property type="match status" value="1"/>
</dbReference>
<comment type="caution">
    <text evidence="2">The sequence shown here is derived from an EMBL/GenBank/DDBJ whole genome shotgun (WGS) entry which is preliminary data.</text>
</comment>
<accession>A0A1F5PMV3</accession>
<dbReference type="SUPFAM" id="SSF89623">
    <property type="entry name" value="Ribose/Galactose isomerase RpiB/AlsB"/>
    <property type="match status" value="1"/>
</dbReference>
<dbReference type="STRING" id="1817828.A2722_01810"/>
<comment type="similarity">
    <text evidence="1">Belongs to the LacAB/RpiB family.</text>
</comment>
<evidence type="ECO:0000256" key="1">
    <source>
        <dbReference type="ARBA" id="ARBA00008754"/>
    </source>
</evidence>
<dbReference type="PIRSF" id="PIRSF005384">
    <property type="entry name" value="RpiB_LacA_B"/>
    <property type="match status" value="1"/>
</dbReference>
<sequence length="147" mass="16393">MIYIAASRNGYRLKEEMLEYLKLRGYKVEDWGPDNDTLVEYPDLARLVAEKVAGNHYSRGILFSGKGTGMCIAANKVKNVSAAVVFTPSLAEKTRLEDNSNVLCLPSLYISSDVAKEIIATWLSTSFSGSDYNVRCIKKIRKMENDA</sequence>
<dbReference type="InterPro" id="IPR003500">
    <property type="entry name" value="RpiB_LacA_LacB"/>
</dbReference>
<gene>
    <name evidence="2" type="ORF">A2722_01810</name>
</gene>
<dbReference type="GO" id="GO:0019316">
    <property type="term" value="P:D-allose catabolic process"/>
    <property type="evidence" value="ECO:0007669"/>
    <property type="project" value="TreeGrafter"/>
</dbReference>
<evidence type="ECO:0000313" key="2">
    <source>
        <dbReference type="EMBL" id="OGE91197.1"/>
    </source>
</evidence>